<dbReference type="InterPro" id="IPR035906">
    <property type="entry name" value="MetI-like_sf"/>
</dbReference>
<dbReference type="CDD" id="cd06261">
    <property type="entry name" value="TM_PBP2"/>
    <property type="match status" value="1"/>
</dbReference>
<keyword evidence="4 7" id="KW-0812">Transmembrane</keyword>
<feature type="transmembrane region" description="Helical" evidence="7">
    <location>
        <begin position="195"/>
        <end position="217"/>
    </location>
</feature>
<comment type="similarity">
    <text evidence="7">Belongs to the binding-protein-dependent transport system permease family.</text>
</comment>
<dbReference type="Pfam" id="PF00528">
    <property type="entry name" value="BPD_transp_1"/>
    <property type="match status" value="1"/>
</dbReference>
<feature type="transmembrane region" description="Helical" evidence="7">
    <location>
        <begin position="369"/>
        <end position="397"/>
    </location>
</feature>
<dbReference type="NCBIfam" id="NF043081">
    <property type="entry name" value="MMSYN1_0165"/>
    <property type="match status" value="1"/>
</dbReference>
<dbReference type="AlphaFoldDB" id="A0A0K1P673"/>
<dbReference type="InterPro" id="IPR000515">
    <property type="entry name" value="MetI-like"/>
</dbReference>
<evidence type="ECO:0000313" key="10">
    <source>
        <dbReference type="Proteomes" id="UP000067243"/>
    </source>
</evidence>
<evidence type="ECO:0000259" key="8">
    <source>
        <dbReference type="PROSITE" id="PS50928"/>
    </source>
</evidence>
<dbReference type="GO" id="GO:0005886">
    <property type="term" value="C:plasma membrane"/>
    <property type="evidence" value="ECO:0007669"/>
    <property type="project" value="UniProtKB-SubCell"/>
</dbReference>
<dbReference type="SUPFAM" id="SSF161098">
    <property type="entry name" value="MetI-like"/>
    <property type="match status" value="1"/>
</dbReference>
<dbReference type="STRING" id="216946.STURO_v1c05530"/>
<feature type="transmembrane region" description="Helical" evidence="7">
    <location>
        <begin position="229"/>
        <end position="252"/>
    </location>
</feature>
<dbReference type="PANTHER" id="PTHR30465:SF0">
    <property type="entry name" value="OLIGOPEPTIDE TRANSPORT SYSTEM PERMEASE PROTEIN APPB"/>
    <property type="match status" value="1"/>
</dbReference>
<evidence type="ECO:0000256" key="1">
    <source>
        <dbReference type="ARBA" id="ARBA00004651"/>
    </source>
</evidence>
<keyword evidence="6 7" id="KW-0472">Membrane</keyword>
<evidence type="ECO:0000313" key="9">
    <source>
        <dbReference type="EMBL" id="AKU79801.1"/>
    </source>
</evidence>
<proteinExistence type="inferred from homology"/>
<dbReference type="PANTHER" id="PTHR30465">
    <property type="entry name" value="INNER MEMBRANE ABC TRANSPORTER"/>
    <property type="match status" value="1"/>
</dbReference>
<evidence type="ECO:0000256" key="5">
    <source>
        <dbReference type="ARBA" id="ARBA00022989"/>
    </source>
</evidence>
<dbReference type="GO" id="GO:0055085">
    <property type="term" value="P:transmembrane transport"/>
    <property type="evidence" value="ECO:0007669"/>
    <property type="project" value="InterPro"/>
</dbReference>
<dbReference type="PATRIC" id="fig|216946.3.peg.557"/>
<dbReference type="EMBL" id="CP012328">
    <property type="protein sequence ID" value="AKU79801.1"/>
    <property type="molecule type" value="Genomic_DNA"/>
</dbReference>
<dbReference type="Gene3D" id="1.10.3720.10">
    <property type="entry name" value="MetI-like"/>
    <property type="match status" value="1"/>
</dbReference>
<protein>
    <submittedName>
        <fullName evidence="9">Oligopeptide ABC transporter permease component</fullName>
    </submittedName>
</protein>
<dbReference type="OrthoDB" id="9773221at2"/>
<accession>A0A0K1P673</accession>
<feature type="transmembrane region" description="Helical" evidence="7">
    <location>
        <begin position="65"/>
        <end position="87"/>
    </location>
</feature>
<organism evidence="9 10">
    <name type="scientific">Spiroplasma turonicum</name>
    <dbReference type="NCBI Taxonomy" id="216946"/>
    <lineage>
        <taxon>Bacteria</taxon>
        <taxon>Bacillati</taxon>
        <taxon>Mycoplasmatota</taxon>
        <taxon>Mollicutes</taxon>
        <taxon>Entomoplasmatales</taxon>
        <taxon>Spiroplasmataceae</taxon>
        <taxon>Spiroplasma</taxon>
    </lineage>
</organism>
<comment type="subcellular location">
    <subcellularLocation>
        <location evidence="1 7">Cell membrane</location>
        <topology evidence="1 7">Multi-pass membrane protein</topology>
    </subcellularLocation>
</comment>
<dbReference type="Proteomes" id="UP000067243">
    <property type="component" value="Chromosome"/>
</dbReference>
<gene>
    <name evidence="9" type="ORF">STURON_00555</name>
</gene>
<keyword evidence="3" id="KW-1003">Cell membrane</keyword>
<keyword evidence="2 7" id="KW-0813">Transport</keyword>
<feature type="transmembrane region" description="Helical" evidence="7">
    <location>
        <begin position="328"/>
        <end position="347"/>
    </location>
</feature>
<evidence type="ECO:0000256" key="3">
    <source>
        <dbReference type="ARBA" id="ARBA00022475"/>
    </source>
</evidence>
<name>A0A0K1P673_9MOLU</name>
<reference evidence="9 10" key="1">
    <citation type="journal article" date="2015" name="Genome Announc.">
        <title>Complete Genome Sequence of Spiroplasma turonicum Strain Tab4cT, a Parasite of a Horse Fly, Haematopota sp. (Diptera: Tabanidae).</title>
        <authorList>
            <person name="Davis R.E."/>
            <person name="Shao J."/>
            <person name="Zhao Y."/>
            <person name="Gasparich G.E."/>
            <person name="Gaynor B.J."/>
            <person name="Donofrio N."/>
        </authorList>
    </citation>
    <scope>NUCLEOTIDE SEQUENCE [LARGE SCALE GENOMIC DNA]</scope>
    <source>
        <strain evidence="9 10">Tab4c</strain>
    </source>
</reference>
<sequence>MISKENKDDSQFNFIDEINSLVKSSNKKRSNYFWEKIKYYYSKYKEAKLDFFKKTPLLSYSFKRIVYSFITLYIAIAVIYFLLSISLTEETIMNDFDYTKPIVKPYGPEWSRWVENKKIAFGLDGSMIEQILRYWKNITPFIPKKISLPIQISFTGIRWGKEETRWFWLGLNLNRLNGTANNFPVLDTFKKAMPISFMIGMSSVVLSYFVGIPIGIIAAKNKENPKDQFISWFFLILIASPAMILVTLFWLFTVRYLGSKGVWNQDYQTNLFAILALSILTIPSIVISTRRYVIDEMTADYTKFAKSKGLSSSYIFYIHIFRNAGIRIIRVIPSSIILSLFGSSLLIERFWSAPGMSKYILSGVSTNDIFIVLGYVTLSASVGVFASLLSDLLLVILDPRVKLHK</sequence>
<dbReference type="KEGG" id="stur:STURON_00555"/>
<evidence type="ECO:0000256" key="6">
    <source>
        <dbReference type="ARBA" id="ARBA00023136"/>
    </source>
</evidence>
<evidence type="ECO:0000256" key="4">
    <source>
        <dbReference type="ARBA" id="ARBA00022692"/>
    </source>
</evidence>
<keyword evidence="10" id="KW-1185">Reference proteome</keyword>
<feature type="transmembrane region" description="Helical" evidence="7">
    <location>
        <begin position="272"/>
        <end position="293"/>
    </location>
</feature>
<dbReference type="RefSeq" id="WP_075048392.1">
    <property type="nucleotide sequence ID" value="NZ_CP012328.1"/>
</dbReference>
<feature type="domain" description="ABC transmembrane type-1" evidence="8">
    <location>
        <begin position="193"/>
        <end position="394"/>
    </location>
</feature>
<keyword evidence="5 7" id="KW-1133">Transmembrane helix</keyword>
<evidence type="ECO:0000256" key="7">
    <source>
        <dbReference type="RuleBase" id="RU363032"/>
    </source>
</evidence>
<evidence type="ECO:0000256" key="2">
    <source>
        <dbReference type="ARBA" id="ARBA00022448"/>
    </source>
</evidence>
<dbReference type="PROSITE" id="PS50928">
    <property type="entry name" value="ABC_TM1"/>
    <property type="match status" value="1"/>
</dbReference>